<reference evidence="1 7" key="1">
    <citation type="submission" date="2017-05" db="EMBL/GenBank/DDBJ databases">
        <authorList>
            <person name="Oh N.-S."/>
        </authorList>
    </citation>
    <scope>NUCLEOTIDE SEQUENCE [LARGE SCALE GENOMIC DNA]</scope>
    <source>
        <strain evidence="1 7">4M13</strain>
    </source>
</reference>
<dbReference type="RefSeq" id="WP_003647712.1">
    <property type="nucleotide sequence ID" value="NZ_BEXJ01000002.1"/>
</dbReference>
<evidence type="ECO:0000313" key="8">
    <source>
        <dbReference type="Proteomes" id="UP000234740"/>
    </source>
</evidence>
<reference evidence="6 10" key="4">
    <citation type="submission" date="2019-04" db="EMBL/GenBank/DDBJ databases">
        <title>Lactobacillus gasseri 7171 assembly.</title>
        <authorList>
            <person name="Joris B.R."/>
            <person name="Giguere D."/>
        </authorList>
    </citation>
    <scope>NUCLEOTIDE SEQUENCE [LARGE SCALE GENOMIC DNA]</scope>
    <source>
        <strain evidence="6 10">7171</strain>
    </source>
</reference>
<evidence type="ECO:0000313" key="10">
    <source>
        <dbReference type="Proteomes" id="UP000316012"/>
    </source>
</evidence>
<reference evidence="5" key="6">
    <citation type="submission" date="2021-03" db="EMBL/GenBank/DDBJ databases">
        <title>Whole genome sequence of Lactobacillus gasseri HL75.</title>
        <authorList>
            <person name="Kim J.-M."/>
            <person name="Chung S.H."/>
            <person name="Kim J.-S."/>
        </authorList>
    </citation>
    <scope>NUCLEOTIDE SEQUENCE</scope>
    <source>
        <strain evidence="5">HL75</strain>
    </source>
</reference>
<dbReference type="EMBL" id="CP071801">
    <property type="protein sequence ID" value="QTD66145.1"/>
    <property type="molecule type" value="Genomic_DNA"/>
</dbReference>
<dbReference type="EMBL" id="PKKC01000002">
    <property type="protein sequence ID" value="PKZ90886.1"/>
    <property type="molecule type" value="Genomic_DNA"/>
</dbReference>
<evidence type="ECO:0000313" key="11">
    <source>
        <dbReference type="Proteomes" id="UP000460112"/>
    </source>
</evidence>
<dbReference type="Proteomes" id="UP000250668">
    <property type="component" value="Unassembled WGS sequence"/>
</dbReference>
<dbReference type="eggNOG" id="COG1719">
    <property type="taxonomic scope" value="Bacteria"/>
</dbReference>
<dbReference type="STRING" id="324831.LGAS_0428"/>
<evidence type="ECO:0000313" key="2">
    <source>
        <dbReference type="EMBL" id="GBA97248.1"/>
    </source>
</evidence>
<dbReference type="Gene3D" id="3.30.1380.20">
    <property type="entry name" value="Trafficking protein particle complex subunit 3"/>
    <property type="match status" value="1"/>
</dbReference>
<evidence type="ECO:0000313" key="9">
    <source>
        <dbReference type="Proteomes" id="UP000250668"/>
    </source>
</evidence>
<dbReference type="EMBL" id="BEXJ01000002">
    <property type="protein sequence ID" value="GBA97248.1"/>
    <property type="molecule type" value="Genomic_DNA"/>
</dbReference>
<proteinExistence type="predicted"/>
<dbReference type="Proteomes" id="UP000195798">
    <property type="component" value="Chromosome"/>
</dbReference>
<name>A0A133PFX0_LACGS</name>
<sequence>MEHTNEHLYFLNSLYRDFILPTILGSEDKEILYWAGKHVSRKYDLSDIDDLIEFFDMAQFGTLKVLKDRKHTAVFELSGQVVTDRLDSQSDEFSLESGIIAECLERQNGTPTEASATITKKHVVQITAQSD</sequence>
<reference evidence="4 8" key="2">
    <citation type="submission" date="2017-12" db="EMBL/GenBank/DDBJ databases">
        <title>Phylogenetic diversity of female urinary microbiome.</title>
        <authorList>
            <person name="Thomas-White K."/>
            <person name="Wolfe A.J."/>
        </authorList>
    </citation>
    <scope>NUCLEOTIDE SEQUENCE [LARGE SCALE GENOMIC DNA]</scope>
    <source>
        <strain evidence="4 8">UMB0099</strain>
    </source>
</reference>
<gene>
    <name evidence="1" type="ORF">CCE30_02375</name>
    <name evidence="4" type="ORF">CYJ86_07205</name>
    <name evidence="3" type="ORF">F8244_09010</name>
    <name evidence="6" type="ORF">FIPPAONL_00586</name>
    <name evidence="5" type="ORF">J3E67_000447</name>
    <name evidence="2" type="ORF">LJCM1025_14610</name>
</gene>
<dbReference type="OrthoDB" id="2965348at2"/>
<dbReference type="EMBL" id="WBOA01000005">
    <property type="protein sequence ID" value="KAB1950189.1"/>
    <property type="molecule type" value="Genomic_DNA"/>
</dbReference>
<dbReference type="Proteomes" id="UP000234740">
    <property type="component" value="Unassembled WGS sequence"/>
</dbReference>
<evidence type="ECO:0000313" key="4">
    <source>
        <dbReference type="EMBL" id="PKZ90886.1"/>
    </source>
</evidence>
<dbReference type="Proteomes" id="UP000316012">
    <property type="component" value="Unassembled WGS sequence"/>
</dbReference>
<dbReference type="SUPFAM" id="SSF111126">
    <property type="entry name" value="Ligand-binding domain in the NO signalling and Golgi transport"/>
    <property type="match status" value="1"/>
</dbReference>
<dbReference type="Proteomes" id="UP000663932">
    <property type="component" value="Chromosome"/>
</dbReference>
<dbReference type="InterPro" id="IPR019642">
    <property type="entry name" value="DUF2507"/>
</dbReference>
<organism evidence="3 11">
    <name type="scientific">Lactobacillus gasseri</name>
    <dbReference type="NCBI Taxonomy" id="1596"/>
    <lineage>
        <taxon>Bacteria</taxon>
        <taxon>Bacillati</taxon>
        <taxon>Bacillota</taxon>
        <taxon>Bacilli</taxon>
        <taxon>Lactobacillales</taxon>
        <taxon>Lactobacillaceae</taxon>
        <taxon>Lactobacillus</taxon>
    </lineage>
</organism>
<evidence type="ECO:0000313" key="3">
    <source>
        <dbReference type="EMBL" id="KAB1950189.1"/>
    </source>
</evidence>
<protein>
    <submittedName>
        <fullName evidence="3">DUF2507 domain-containing protein</fullName>
    </submittedName>
    <submittedName>
        <fullName evidence="5">YslB family protein</fullName>
    </submittedName>
</protein>
<evidence type="ECO:0000313" key="6">
    <source>
        <dbReference type="EMBL" id="TQW15705.1"/>
    </source>
</evidence>
<dbReference type="OMA" id="HVYFINQ"/>
<dbReference type="EMBL" id="CP021427">
    <property type="protein sequence ID" value="ART97832.1"/>
    <property type="molecule type" value="Genomic_DNA"/>
</dbReference>
<dbReference type="InterPro" id="IPR024096">
    <property type="entry name" value="NO_sig/Golgi_transp_ligand-bd"/>
</dbReference>
<evidence type="ECO:0000313" key="5">
    <source>
        <dbReference type="EMBL" id="QTD66145.1"/>
    </source>
</evidence>
<dbReference type="Proteomes" id="UP000460112">
    <property type="component" value="Unassembled WGS sequence"/>
</dbReference>
<accession>A0A133PFX0</accession>
<evidence type="ECO:0000313" key="7">
    <source>
        <dbReference type="Proteomes" id="UP000195798"/>
    </source>
</evidence>
<dbReference type="EMBL" id="SRMD01000064">
    <property type="protein sequence ID" value="TQW15705.1"/>
    <property type="molecule type" value="Genomic_DNA"/>
</dbReference>
<keyword evidence="10" id="KW-1185">Reference proteome</keyword>
<reference evidence="3 11" key="5">
    <citation type="submission" date="2019-09" db="EMBL/GenBank/DDBJ databases">
        <title>Investigation of probiotic properties of different lactic acid bacteria.</title>
        <authorList>
            <person name="Jaomanjaka F."/>
            <person name="Blanc P."/>
        </authorList>
    </citation>
    <scope>NUCLEOTIDE SEQUENCE [LARGE SCALE GENOMIC DNA]</scope>
    <source>
        <strain evidence="3 11">BIO6369</strain>
    </source>
</reference>
<evidence type="ECO:0000313" key="1">
    <source>
        <dbReference type="EMBL" id="ART97832.1"/>
    </source>
</evidence>
<dbReference type="GeneID" id="48924439"/>
<reference evidence="2 9" key="3">
    <citation type="journal article" date="2018" name="Int. J. Syst. Evol. Microbiol.">
        <title>Lactobacillus paragasseri sp. nov., a sister taxon of Lactobacillus gasseri, based on whole-genome sequence analyses.</title>
        <authorList>
            <person name="Tanizawa Y."/>
            <person name="Tada I."/>
            <person name="Kobayashi H."/>
            <person name="Endo A."/>
            <person name="Maeno S."/>
            <person name="Toyoda A."/>
            <person name="Arita M."/>
            <person name="Nakamura Y."/>
            <person name="Sakamoto M."/>
            <person name="Ohkuma M."/>
            <person name="Tohno M."/>
        </authorList>
    </citation>
    <scope>NUCLEOTIDE SEQUENCE [LARGE SCALE GENOMIC DNA]</scope>
    <source>
        <strain evidence="2 9">JCM 1025</strain>
    </source>
</reference>
<dbReference type="Pfam" id="PF10702">
    <property type="entry name" value="DUF2507"/>
    <property type="match status" value="1"/>
</dbReference>
<dbReference type="AlphaFoldDB" id="A0A133PFX0"/>